<dbReference type="GO" id="GO:0005524">
    <property type="term" value="F:ATP binding"/>
    <property type="evidence" value="ECO:0007669"/>
    <property type="project" value="UniProtKB-UniRule"/>
</dbReference>
<accession>A0A5A5TJS9</accession>
<feature type="binding site" evidence="13">
    <location>
        <position position="806"/>
    </location>
    <ligand>
        <name>substrate</name>
    </ligand>
</feature>
<dbReference type="NCBIfam" id="TIGR01828">
    <property type="entry name" value="pyru_phos_dikin"/>
    <property type="match status" value="1"/>
</dbReference>
<evidence type="ECO:0000256" key="4">
    <source>
        <dbReference type="ARBA" id="ARBA00020138"/>
    </source>
</evidence>
<feature type="binding site" evidence="13">
    <location>
        <position position="804"/>
    </location>
    <ligand>
        <name>substrate</name>
    </ligand>
</feature>
<evidence type="ECO:0000256" key="1">
    <source>
        <dbReference type="ARBA" id="ARBA00001946"/>
    </source>
</evidence>
<dbReference type="Gene3D" id="3.30.1490.20">
    <property type="entry name" value="ATP-grasp fold, A domain"/>
    <property type="match status" value="1"/>
</dbReference>
<dbReference type="Pfam" id="PF00391">
    <property type="entry name" value="PEP-utilizers"/>
    <property type="match status" value="1"/>
</dbReference>
<evidence type="ECO:0000313" key="20">
    <source>
        <dbReference type="Proteomes" id="UP000322530"/>
    </source>
</evidence>
<dbReference type="InterPro" id="IPR015813">
    <property type="entry name" value="Pyrv/PenolPyrv_kinase-like_dom"/>
</dbReference>
<dbReference type="InterPro" id="IPR010121">
    <property type="entry name" value="Pyruvate_phosphate_dikinase"/>
</dbReference>
<comment type="cofactor">
    <cofactor evidence="1 11 14">
        <name>Mg(2+)</name>
        <dbReference type="ChEBI" id="CHEBI:18420"/>
    </cofactor>
</comment>
<evidence type="ECO:0000256" key="9">
    <source>
        <dbReference type="ARBA" id="ARBA00022840"/>
    </source>
</evidence>
<dbReference type="PANTHER" id="PTHR22931">
    <property type="entry name" value="PHOSPHOENOLPYRUVATE DIKINASE-RELATED"/>
    <property type="match status" value="1"/>
</dbReference>
<dbReference type="PANTHER" id="PTHR22931:SF9">
    <property type="entry name" value="PYRUVATE, PHOSPHATE DIKINASE 1, CHLOROPLASTIC"/>
    <property type="match status" value="1"/>
</dbReference>
<protein>
    <recommendedName>
        <fullName evidence="4 11">Pyruvate, phosphate dikinase</fullName>
        <ecNumber evidence="3 11">2.7.9.1</ecNumber>
    </recommendedName>
</protein>
<dbReference type="GO" id="GO:0016301">
    <property type="term" value="F:kinase activity"/>
    <property type="evidence" value="ECO:0007669"/>
    <property type="project" value="UniProtKB-UniRule"/>
</dbReference>
<comment type="caution">
    <text evidence="19">The sequence shown here is derived from an EMBL/GenBank/DDBJ whole genome shotgun (WGS) entry which is preliminary data.</text>
</comment>
<dbReference type="OrthoDB" id="9765468at2"/>
<keyword evidence="8 19" id="KW-0418">Kinase</keyword>
<feature type="binding site" evidence="13">
    <location>
        <position position="647"/>
    </location>
    <ligand>
        <name>substrate</name>
    </ligand>
</feature>
<evidence type="ECO:0000313" key="19">
    <source>
        <dbReference type="EMBL" id="GCF11871.1"/>
    </source>
</evidence>
<dbReference type="InterPro" id="IPR040442">
    <property type="entry name" value="Pyrv_kinase-like_dom_sf"/>
</dbReference>
<feature type="active site" description="Tele-phosphohistidine intermediate" evidence="12">
    <location>
        <position position="475"/>
    </location>
</feature>
<evidence type="ECO:0000256" key="2">
    <source>
        <dbReference type="ARBA" id="ARBA00007837"/>
    </source>
</evidence>
<keyword evidence="5" id="KW-0808">Transferase</keyword>
<evidence type="ECO:0000256" key="13">
    <source>
        <dbReference type="PIRSR" id="PIRSR000853-2"/>
    </source>
</evidence>
<evidence type="ECO:0000256" key="12">
    <source>
        <dbReference type="PIRSR" id="PIRSR000853-1"/>
    </source>
</evidence>
<evidence type="ECO:0000256" key="5">
    <source>
        <dbReference type="ARBA" id="ARBA00022679"/>
    </source>
</evidence>
<dbReference type="Gene3D" id="3.30.470.20">
    <property type="entry name" value="ATP-grasp fold, B domain"/>
    <property type="match status" value="1"/>
</dbReference>
<feature type="coiled-coil region" evidence="15">
    <location>
        <begin position="744"/>
        <end position="771"/>
    </location>
</feature>
<evidence type="ECO:0000259" key="17">
    <source>
        <dbReference type="Pfam" id="PF01326"/>
    </source>
</evidence>
<feature type="domain" description="Pyruvate phosphate dikinase AMP/ATP-binding" evidence="17">
    <location>
        <begin position="34"/>
        <end position="70"/>
    </location>
</feature>
<dbReference type="PROSITE" id="PS00742">
    <property type="entry name" value="PEP_ENZYMES_2"/>
    <property type="match status" value="1"/>
</dbReference>
<dbReference type="EC" id="2.7.9.1" evidence="3 11"/>
<reference evidence="19 20" key="1">
    <citation type="submission" date="2019-01" db="EMBL/GenBank/DDBJ databases">
        <title>Draft genome sequence of Dictyobacter sp. Uno17.</title>
        <authorList>
            <person name="Wang C.M."/>
            <person name="Zheng Y."/>
            <person name="Sakai Y."/>
            <person name="Abe K."/>
            <person name="Yokota A."/>
            <person name="Yabe S."/>
        </authorList>
    </citation>
    <scope>NUCLEOTIDE SEQUENCE [LARGE SCALE GENOMIC DNA]</scope>
    <source>
        <strain evidence="19 20">Uno17</strain>
    </source>
</reference>
<keyword evidence="6 14" id="KW-0479">Metal-binding</keyword>
<feature type="binding site" evidence="14">
    <location>
        <position position="782"/>
    </location>
    <ligand>
        <name>Mg(2+)</name>
        <dbReference type="ChEBI" id="CHEBI:18420"/>
    </ligand>
</feature>
<keyword evidence="7" id="KW-0547">Nucleotide-binding</keyword>
<keyword evidence="9" id="KW-0067">ATP-binding</keyword>
<dbReference type="Pfam" id="PF01326">
    <property type="entry name" value="PPDK_N"/>
    <property type="match status" value="3"/>
</dbReference>
<name>A0A5A5TJS9_9CHLR</name>
<dbReference type="EMBL" id="BIXY01000161">
    <property type="protein sequence ID" value="GCF11871.1"/>
    <property type="molecule type" value="Genomic_DNA"/>
</dbReference>
<gene>
    <name evidence="19" type="ORF">KDI_54350</name>
</gene>
<feature type="domain" description="Pyruvate phosphate dikinase AMP/ATP-binding" evidence="17">
    <location>
        <begin position="73"/>
        <end position="307"/>
    </location>
</feature>
<dbReference type="RefSeq" id="WP_149404661.1">
    <property type="nucleotide sequence ID" value="NZ_BIXY01000161.1"/>
</dbReference>
<feature type="domain" description="PEP-utilising enzyme C-terminal" evidence="18">
    <location>
        <begin position="542"/>
        <end position="917"/>
    </location>
</feature>
<dbReference type="InterPro" id="IPR023151">
    <property type="entry name" value="PEP_util_CS"/>
</dbReference>
<dbReference type="InterPro" id="IPR002192">
    <property type="entry name" value="PPDK_AMP/ATP-bd"/>
</dbReference>
<dbReference type="InterPro" id="IPR013815">
    <property type="entry name" value="ATP_grasp_subdomain_1"/>
</dbReference>
<evidence type="ECO:0000256" key="6">
    <source>
        <dbReference type="ARBA" id="ARBA00022723"/>
    </source>
</evidence>
<feature type="binding site" evidence="13">
    <location>
        <position position="805"/>
    </location>
    <ligand>
        <name>substrate</name>
    </ligand>
</feature>
<dbReference type="SUPFAM" id="SSF51621">
    <property type="entry name" value="Phosphoenolpyruvate/pyruvate domain"/>
    <property type="match status" value="1"/>
</dbReference>
<feature type="binding site" evidence="13">
    <location>
        <position position="782"/>
    </location>
    <ligand>
        <name>substrate</name>
    </ligand>
</feature>
<feature type="domain" description="Pyruvate phosphate dikinase AMP/ATP-binding" evidence="17">
    <location>
        <begin position="319"/>
        <end position="371"/>
    </location>
</feature>
<feature type="binding site" evidence="13">
    <location>
        <position position="585"/>
    </location>
    <ligand>
        <name>substrate</name>
    </ligand>
</feature>
<dbReference type="NCBIfam" id="NF004531">
    <property type="entry name" value="PRK05878.1"/>
    <property type="match status" value="1"/>
</dbReference>
<evidence type="ECO:0000259" key="16">
    <source>
        <dbReference type="Pfam" id="PF00391"/>
    </source>
</evidence>
<dbReference type="PIRSF" id="PIRSF000853">
    <property type="entry name" value="PPDK"/>
    <property type="match status" value="1"/>
</dbReference>
<dbReference type="Pfam" id="PF02896">
    <property type="entry name" value="PEP-utilizers_C"/>
    <property type="match status" value="1"/>
</dbReference>
<dbReference type="Gene3D" id="1.20.80.30">
    <property type="match status" value="1"/>
</dbReference>
<dbReference type="InterPro" id="IPR008279">
    <property type="entry name" value="PEP-util_enz_mobile_dom"/>
</dbReference>
<evidence type="ECO:0000256" key="3">
    <source>
        <dbReference type="ARBA" id="ARBA00011994"/>
    </source>
</evidence>
<comment type="similarity">
    <text evidence="2 11">Belongs to the PEP-utilizing enzyme family.</text>
</comment>
<dbReference type="InterPro" id="IPR018274">
    <property type="entry name" value="PEP_util_AS"/>
</dbReference>
<evidence type="ECO:0000256" key="8">
    <source>
        <dbReference type="ARBA" id="ARBA00022777"/>
    </source>
</evidence>
<evidence type="ECO:0000256" key="10">
    <source>
        <dbReference type="ARBA" id="ARBA00022842"/>
    </source>
</evidence>
<feature type="active site" description="Proton donor" evidence="12">
    <location>
        <position position="879"/>
    </location>
</feature>
<feature type="domain" description="PEP-utilising enzyme mobile" evidence="16">
    <location>
        <begin position="443"/>
        <end position="525"/>
    </location>
</feature>
<dbReference type="AlphaFoldDB" id="A0A5A5TJS9"/>
<keyword evidence="20" id="KW-1185">Reference proteome</keyword>
<keyword evidence="15" id="KW-0175">Coiled coil</keyword>
<evidence type="ECO:0000256" key="15">
    <source>
        <dbReference type="SAM" id="Coils"/>
    </source>
</evidence>
<dbReference type="SUPFAM" id="SSF52009">
    <property type="entry name" value="Phosphohistidine domain"/>
    <property type="match status" value="1"/>
</dbReference>
<dbReference type="Gene3D" id="1.10.189.10">
    <property type="entry name" value="Pyruvate Phosphate Dikinase, domain 2"/>
    <property type="match status" value="1"/>
</dbReference>
<dbReference type="InterPro" id="IPR000121">
    <property type="entry name" value="PEP_util_C"/>
</dbReference>
<keyword evidence="19" id="KW-0670">Pyruvate</keyword>
<dbReference type="SUPFAM" id="SSF56059">
    <property type="entry name" value="Glutathione synthetase ATP-binding domain-like"/>
    <property type="match status" value="1"/>
</dbReference>
<keyword evidence="10 14" id="KW-0460">Magnesium</keyword>
<evidence type="ECO:0000256" key="11">
    <source>
        <dbReference type="PIRNR" id="PIRNR000853"/>
    </source>
</evidence>
<dbReference type="Gene3D" id="3.20.20.60">
    <property type="entry name" value="Phosphoenolpyruvate-binding domains"/>
    <property type="match status" value="1"/>
</dbReference>
<proteinExistence type="inferred from homology"/>
<organism evidence="19 20">
    <name type="scientific">Dictyobacter arantiisoli</name>
    <dbReference type="NCBI Taxonomy" id="2014874"/>
    <lineage>
        <taxon>Bacteria</taxon>
        <taxon>Bacillati</taxon>
        <taxon>Chloroflexota</taxon>
        <taxon>Ktedonobacteria</taxon>
        <taxon>Ktedonobacterales</taxon>
        <taxon>Dictyobacteraceae</taxon>
        <taxon>Dictyobacter</taxon>
    </lineage>
</organism>
<comment type="catalytic activity">
    <reaction evidence="11">
        <text>pyruvate + phosphate + ATP = phosphoenolpyruvate + AMP + diphosphate + H(+)</text>
        <dbReference type="Rhea" id="RHEA:10756"/>
        <dbReference type="ChEBI" id="CHEBI:15361"/>
        <dbReference type="ChEBI" id="CHEBI:15378"/>
        <dbReference type="ChEBI" id="CHEBI:30616"/>
        <dbReference type="ChEBI" id="CHEBI:33019"/>
        <dbReference type="ChEBI" id="CHEBI:43474"/>
        <dbReference type="ChEBI" id="CHEBI:58702"/>
        <dbReference type="ChEBI" id="CHEBI:456215"/>
        <dbReference type="EC" id="2.7.9.1"/>
    </reaction>
</comment>
<sequence>MAQQITHSELEEAVKRSPRKWVYLFSEGNASMRELLGGKGAGVAEMTNAGLPVPPGFTITTEACNGYYDNHQQFPNGVLEQTKAALAVIEKQTGKGFGNKENPLLVSVRSGAKFSMPGMMDTVLNLGINDETVQGLVALTGDERFAYDAYRRFIQMFSKIVLDTNPQDFEAVLEQYREQAGAKTDAEIPADSLKKIVTEYKAIAERASGEPFPTDVYQQLHKAIEAVFSSWNNKRAIDYRNFNKIPHTLGTGVNVQSMVFGNMGDTSGTGVAFTRNPANGEKRLYGEYLLNAQGEDVVAGIRTPSPISKLAQDLPDVYQQFQEIAERLEKHYRDMQDLEFTVEKGKLYMLQTRSAKRNAGAAVKVAVDMVEEGLITPEEAIKRVEPSQVYQLLLPRFDDAEKKQAEQEGRLLAKGLNASPGAAYGKAIFNADRAEELGKAGTPVVLVRPETSPDDVHGMLVAKGILTARGGATSHAAVVARGLGLPCVAGCEGIRVSEEQHLFRVIGSDFVIKEGDDISIDGATGEVYAGIIKTVDADFEKETNLQKLLHWADEFRRLGVWANADYPRDARRAITFGAQGIGLCRTEHMFMEQERLPIVQKMILSKTKEEREAALAQLLPFQQSDFKGIFEAMVDPQTNEGYPVVIRLIDPPLHEFLPSYEELLIEVTRLETQGGHETELAEKQALLEAVGAMREMNPMLGLRGCRLGLLFPEINVMQTRAILGAAAELEKEGKKLHPKIMIPLVGHVNELKEVRRQLEAAAAQIAQEAGKPIDYKFGTMIELPRAALTADQIAPVADFFSFGTNDLTQTTFGYSRDDAEGKFLLKYVEGLDVPGIKSKVKILPFNPFQTLDRDGVGQLVHMAAEKGRRANPDIELGICGEHGGDPDSIEFCNEIGLDYVSCSPFRVPVARLAAAQAALSRTEKDR</sequence>
<dbReference type="InterPro" id="IPR036637">
    <property type="entry name" value="Phosphohistidine_dom_sf"/>
</dbReference>
<feature type="binding site" evidence="14">
    <location>
        <position position="806"/>
    </location>
    <ligand>
        <name>Mg(2+)</name>
        <dbReference type="ChEBI" id="CHEBI:18420"/>
    </ligand>
</feature>
<dbReference type="GO" id="GO:0046872">
    <property type="term" value="F:metal ion binding"/>
    <property type="evidence" value="ECO:0007669"/>
    <property type="project" value="UniProtKB-UniRule"/>
</dbReference>
<evidence type="ECO:0000259" key="18">
    <source>
        <dbReference type="Pfam" id="PF02896"/>
    </source>
</evidence>
<dbReference type="PROSITE" id="PS00370">
    <property type="entry name" value="PEP_ENZYMES_PHOS_SITE"/>
    <property type="match status" value="1"/>
</dbReference>
<evidence type="ECO:0000256" key="7">
    <source>
        <dbReference type="ARBA" id="ARBA00022741"/>
    </source>
</evidence>
<dbReference type="Gene3D" id="3.50.30.10">
    <property type="entry name" value="Phosphohistidine domain"/>
    <property type="match status" value="1"/>
</dbReference>
<feature type="binding site" evidence="13">
    <location>
        <position position="803"/>
    </location>
    <ligand>
        <name>substrate</name>
    </ligand>
</feature>
<dbReference type="GO" id="GO:0050242">
    <property type="term" value="F:pyruvate, phosphate dikinase activity"/>
    <property type="evidence" value="ECO:0007669"/>
    <property type="project" value="UniProtKB-UniRule"/>
</dbReference>
<evidence type="ECO:0000256" key="14">
    <source>
        <dbReference type="PIRSR" id="PIRSR000853-3"/>
    </source>
</evidence>
<dbReference type="Proteomes" id="UP000322530">
    <property type="component" value="Unassembled WGS sequence"/>
</dbReference>